<organism evidence="1 2">
    <name type="scientific">Lentibacillus populi</name>
    <dbReference type="NCBI Taxonomy" id="1827502"/>
    <lineage>
        <taxon>Bacteria</taxon>
        <taxon>Bacillati</taxon>
        <taxon>Bacillota</taxon>
        <taxon>Bacilli</taxon>
        <taxon>Bacillales</taxon>
        <taxon>Bacillaceae</taxon>
        <taxon>Lentibacillus</taxon>
    </lineage>
</organism>
<dbReference type="EMBL" id="BMJD01000013">
    <property type="protein sequence ID" value="GGB42372.1"/>
    <property type="molecule type" value="Genomic_DNA"/>
</dbReference>
<name>A0A9W5X5U7_9BACI</name>
<comment type="caution">
    <text evidence="1">The sequence shown here is derived from an EMBL/GenBank/DDBJ whole genome shotgun (WGS) entry which is preliminary data.</text>
</comment>
<keyword evidence="2" id="KW-1185">Reference proteome</keyword>
<dbReference type="AlphaFoldDB" id="A0A9W5X5U7"/>
<accession>A0A9W5X5U7</accession>
<protein>
    <submittedName>
        <fullName evidence="1">Uncharacterized protein</fullName>
    </submittedName>
</protein>
<reference evidence="1" key="2">
    <citation type="submission" date="2020-09" db="EMBL/GenBank/DDBJ databases">
        <authorList>
            <person name="Sun Q."/>
            <person name="Zhou Y."/>
        </authorList>
    </citation>
    <scope>NUCLEOTIDE SEQUENCE</scope>
    <source>
        <strain evidence="1">CGMCC 1.15454</strain>
    </source>
</reference>
<dbReference type="Proteomes" id="UP000621492">
    <property type="component" value="Unassembled WGS sequence"/>
</dbReference>
<dbReference type="Gene3D" id="3.10.310.10">
    <property type="entry name" value="Diaminopimelate Epimerase, Chain A, domain 1"/>
    <property type="match status" value="1"/>
</dbReference>
<reference evidence="1" key="1">
    <citation type="journal article" date="2014" name="Int. J. Syst. Evol. Microbiol.">
        <title>Complete genome sequence of Corynebacterium casei LMG S-19264T (=DSM 44701T), isolated from a smear-ripened cheese.</title>
        <authorList>
            <consortium name="US DOE Joint Genome Institute (JGI-PGF)"/>
            <person name="Walter F."/>
            <person name="Albersmeier A."/>
            <person name="Kalinowski J."/>
            <person name="Ruckert C."/>
        </authorList>
    </citation>
    <scope>NUCLEOTIDE SEQUENCE</scope>
    <source>
        <strain evidence="1">CGMCC 1.15454</strain>
    </source>
</reference>
<proteinExistence type="predicted"/>
<gene>
    <name evidence="1" type="ORF">GCM10011409_19910</name>
</gene>
<evidence type="ECO:0000313" key="1">
    <source>
        <dbReference type="EMBL" id="GGB42372.1"/>
    </source>
</evidence>
<sequence>MAGEPLRIITGGFPEIKRATQPERRADCIKHLDHIVETGKYEVQGERKFVIDSPAGEVNAYA</sequence>
<evidence type="ECO:0000313" key="2">
    <source>
        <dbReference type="Proteomes" id="UP000621492"/>
    </source>
</evidence>
<dbReference type="SUPFAM" id="SSF54506">
    <property type="entry name" value="Diaminopimelate epimerase-like"/>
    <property type="match status" value="1"/>
</dbReference>